<dbReference type="STRING" id="391625.PPSIR1_05708"/>
<protein>
    <recommendedName>
        <fullName evidence="1">Aminoglycoside phosphotransferase domain-containing protein</fullName>
    </recommendedName>
</protein>
<comment type="caution">
    <text evidence="2">The sequence shown here is derived from an EMBL/GenBank/DDBJ whole genome shotgun (WGS) entry which is preliminary data.</text>
</comment>
<dbReference type="Gene3D" id="3.90.1200.10">
    <property type="match status" value="1"/>
</dbReference>
<dbReference type="SUPFAM" id="SSF56112">
    <property type="entry name" value="Protein kinase-like (PK-like)"/>
    <property type="match status" value="1"/>
</dbReference>
<dbReference type="Pfam" id="PF01636">
    <property type="entry name" value="APH"/>
    <property type="match status" value="1"/>
</dbReference>
<evidence type="ECO:0000259" key="1">
    <source>
        <dbReference type="Pfam" id="PF01636"/>
    </source>
</evidence>
<proteinExistence type="predicted"/>
<sequence>MRSEALEQFVVEEAGVGAPRGASWSRVDEGQGANRVWRVRWGPGSSVIVKRCGPGRAFVQERRAATRWAPAVADASRGLGHARVLAASQALRCLVFVDAGRGEEQVALSPAAFACAGRYLARLHALPVDERDPVPLVEALARREARWLEGAPELRAVASSLGPGALADADWGPRVPCHRDFQPDNWLWDGRTLTVVDFEHARPDARALDLAKLWTRLDGDVDARANAAFWSAYLGPEPCSPSFLAQLRAGLVLHGLASVAWGRSHDDEAFVAEGERAVALARSGREPPNPRAGTPLASL</sequence>
<dbReference type="EMBL" id="ABCS01000001">
    <property type="protein sequence ID" value="EDM81938.1"/>
    <property type="molecule type" value="Genomic_DNA"/>
</dbReference>
<dbReference type="InterPro" id="IPR002575">
    <property type="entry name" value="Aminoglycoside_PTrfase"/>
</dbReference>
<accession>A6FXB4</accession>
<dbReference type="Proteomes" id="UP000005801">
    <property type="component" value="Unassembled WGS sequence"/>
</dbReference>
<keyword evidence="3" id="KW-1185">Reference proteome</keyword>
<dbReference type="AlphaFoldDB" id="A6FXB4"/>
<feature type="domain" description="Aminoglycoside phosphotransferase" evidence="1">
    <location>
        <begin position="30"/>
        <end position="236"/>
    </location>
</feature>
<reference evidence="2 3" key="1">
    <citation type="submission" date="2007-06" db="EMBL/GenBank/DDBJ databases">
        <authorList>
            <person name="Shimkets L."/>
            <person name="Ferriera S."/>
            <person name="Johnson J."/>
            <person name="Kravitz S."/>
            <person name="Beeson K."/>
            <person name="Sutton G."/>
            <person name="Rogers Y.-H."/>
            <person name="Friedman R."/>
            <person name="Frazier M."/>
            <person name="Venter J.C."/>
        </authorList>
    </citation>
    <scope>NUCLEOTIDE SEQUENCE [LARGE SCALE GENOMIC DNA]</scope>
    <source>
        <strain evidence="2 3">SIR-1</strain>
    </source>
</reference>
<dbReference type="InterPro" id="IPR011009">
    <property type="entry name" value="Kinase-like_dom_sf"/>
</dbReference>
<organism evidence="2 3">
    <name type="scientific">Plesiocystis pacifica SIR-1</name>
    <dbReference type="NCBI Taxonomy" id="391625"/>
    <lineage>
        <taxon>Bacteria</taxon>
        <taxon>Pseudomonadati</taxon>
        <taxon>Myxococcota</taxon>
        <taxon>Polyangia</taxon>
        <taxon>Nannocystales</taxon>
        <taxon>Nannocystaceae</taxon>
        <taxon>Plesiocystis</taxon>
    </lineage>
</organism>
<name>A6FXB4_9BACT</name>
<dbReference type="eggNOG" id="COG0510">
    <property type="taxonomic scope" value="Bacteria"/>
</dbReference>
<gene>
    <name evidence="2" type="ORF">PPSIR1_05708</name>
</gene>
<evidence type="ECO:0000313" key="2">
    <source>
        <dbReference type="EMBL" id="EDM81938.1"/>
    </source>
</evidence>
<dbReference type="OrthoDB" id="179763at2"/>
<dbReference type="RefSeq" id="WP_006969113.1">
    <property type="nucleotide sequence ID" value="NZ_ABCS01000001.1"/>
</dbReference>
<evidence type="ECO:0000313" key="3">
    <source>
        <dbReference type="Proteomes" id="UP000005801"/>
    </source>
</evidence>